<dbReference type="AlphaFoldDB" id="A0A1E7FNX2"/>
<name>A0A1E7FNX2_9STRA</name>
<dbReference type="PANTHER" id="PTHR33591">
    <property type="entry name" value="BETA-CAROTENE ISOMERASE D27"/>
    <property type="match status" value="1"/>
</dbReference>
<keyword evidence="1" id="KW-0812">Transmembrane</keyword>
<keyword evidence="1" id="KW-0472">Membrane</keyword>
<dbReference type="InterPro" id="IPR038938">
    <property type="entry name" value="D27-like"/>
</dbReference>
<accession>A0A1E7FNX2</accession>
<dbReference type="InParanoid" id="A0A1E7FNX2"/>
<dbReference type="Proteomes" id="UP000095751">
    <property type="component" value="Unassembled WGS sequence"/>
</dbReference>
<proteinExistence type="predicted"/>
<organism evidence="3 4">
    <name type="scientific">Fragilariopsis cylindrus CCMP1102</name>
    <dbReference type="NCBI Taxonomy" id="635003"/>
    <lineage>
        <taxon>Eukaryota</taxon>
        <taxon>Sar</taxon>
        <taxon>Stramenopiles</taxon>
        <taxon>Ochrophyta</taxon>
        <taxon>Bacillariophyta</taxon>
        <taxon>Bacillariophyceae</taxon>
        <taxon>Bacillariophycidae</taxon>
        <taxon>Bacillariales</taxon>
        <taxon>Bacillariaceae</taxon>
        <taxon>Fragilariopsis</taxon>
    </lineage>
</organism>
<evidence type="ECO:0000259" key="2">
    <source>
        <dbReference type="Pfam" id="PF13225"/>
    </source>
</evidence>
<dbReference type="Pfam" id="PF13225">
    <property type="entry name" value="D27-like_C"/>
    <property type="match status" value="1"/>
</dbReference>
<feature type="transmembrane region" description="Helical" evidence="1">
    <location>
        <begin position="20"/>
        <end position="43"/>
    </location>
</feature>
<feature type="domain" description="Beta-carotene isomerase D27-like C-terminal" evidence="2">
    <location>
        <begin position="49"/>
        <end position="115"/>
    </location>
</feature>
<dbReference type="KEGG" id="fcy:FRACYDRAFT_182528"/>
<evidence type="ECO:0000313" key="4">
    <source>
        <dbReference type="Proteomes" id="UP000095751"/>
    </source>
</evidence>
<gene>
    <name evidence="3" type="ORF">FRACYDRAFT_182528</name>
</gene>
<keyword evidence="1" id="KW-1133">Transmembrane helix</keyword>
<dbReference type="OrthoDB" id="416096at2759"/>
<protein>
    <recommendedName>
        <fullName evidence="2">Beta-carotene isomerase D27-like C-terminal domain-containing protein</fullName>
    </recommendedName>
</protein>
<sequence length="145" mass="15837">MSGIVPKVGTEWDGKQIGPWFYAPWLTTIITPTFFGFLVGPSYPNRRKDGKRGGLVVEKCKFLQESGCKGICLHDCKLPTQQFFQDELGLPLTVIPNFATQECQWSFGETPVPPSEDESFPKGCLVGCESRKAIAASGSTADACN</sequence>
<dbReference type="PANTHER" id="PTHR33591:SF2">
    <property type="entry name" value="BETA-CAROTENE ISOMERASE D27"/>
    <property type="match status" value="1"/>
</dbReference>
<keyword evidence="4" id="KW-1185">Reference proteome</keyword>
<evidence type="ECO:0000313" key="3">
    <source>
        <dbReference type="EMBL" id="OEU19837.1"/>
    </source>
</evidence>
<dbReference type="InterPro" id="IPR025114">
    <property type="entry name" value="D27-like_C"/>
</dbReference>
<dbReference type="GO" id="GO:0005506">
    <property type="term" value="F:iron ion binding"/>
    <property type="evidence" value="ECO:0007669"/>
    <property type="project" value="InterPro"/>
</dbReference>
<dbReference type="EMBL" id="KV784355">
    <property type="protein sequence ID" value="OEU19837.1"/>
    <property type="molecule type" value="Genomic_DNA"/>
</dbReference>
<reference evidence="3 4" key="1">
    <citation type="submission" date="2016-09" db="EMBL/GenBank/DDBJ databases">
        <title>Extensive genetic diversity and differential bi-allelic expression allows diatom success in the polar Southern Ocean.</title>
        <authorList>
            <consortium name="DOE Joint Genome Institute"/>
            <person name="Mock T."/>
            <person name="Otillar R.P."/>
            <person name="Strauss J."/>
            <person name="Dupont C."/>
            <person name="Frickenhaus S."/>
            <person name="Maumus F."/>
            <person name="Mcmullan M."/>
            <person name="Sanges R."/>
            <person name="Schmutz J."/>
            <person name="Toseland A."/>
            <person name="Valas R."/>
            <person name="Veluchamy A."/>
            <person name="Ward B.J."/>
            <person name="Allen A."/>
            <person name="Barry K."/>
            <person name="Falciatore A."/>
            <person name="Ferrante M."/>
            <person name="Fortunato A.E."/>
            <person name="Gloeckner G."/>
            <person name="Gruber A."/>
            <person name="Hipkin R."/>
            <person name="Janech M."/>
            <person name="Kroth P."/>
            <person name="Leese F."/>
            <person name="Lindquist E."/>
            <person name="Lyon B.R."/>
            <person name="Martin J."/>
            <person name="Mayer C."/>
            <person name="Parker M."/>
            <person name="Quesneville H."/>
            <person name="Raymond J."/>
            <person name="Uhlig C."/>
            <person name="Valentin K.U."/>
            <person name="Worden A.Z."/>
            <person name="Armbrust E.V."/>
            <person name="Bowler C."/>
            <person name="Green B."/>
            <person name="Moulton V."/>
            <person name="Van Oosterhout C."/>
            <person name="Grigoriev I."/>
        </authorList>
    </citation>
    <scope>NUCLEOTIDE SEQUENCE [LARGE SCALE GENOMIC DNA]</scope>
    <source>
        <strain evidence="3 4">CCMP1102</strain>
    </source>
</reference>
<evidence type="ECO:0000256" key="1">
    <source>
        <dbReference type="SAM" id="Phobius"/>
    </source>
</evidence>